<comment type="similarity">
    <text evidence="17">Belongs to the NnrD/CARKD family.</text>
</comment>
<protein>
    <recommendedName>
        <fullName evidence="19">Bifunctional NAD(P)H-hydrate repair enzyme</fullName>
    </recommendedName>
    <alternativeName>
        <fullName evidence="19">Nicotinamide nucleotide repair protein</fullName>
    </alternativeName>
    <domain>
        <recommendedName>
            <fullName evidence="19">ADP-dependent (S)-NAD(P)H-hydrate dehydratase</fullName>
            <ecNumber evidence="19">4.2.1.136</ecNumber>
        </recommendedName>
        <alternativeName>
            <fullName evidence="19">ADP-dependent NAD(P)HX dehydratase</fullName>
        </alternativeName>
    </domain>
    <domain>
        <recommendedName>
            <fullName evidence="19">NAD(P)H-hydrate epimerase</fullName>
            <ecNumber evidence="19">5.1.99.6</ecNumber>
        </recommendedName>
    </domain>
</protein>
<feature type="binding site" evidence="17">
    <location>
        <begin position="403"/>
        <end position="407"/>
    </location>
    <ligand>
        <name>AMP</name>
        <dbReference type="ChEBI" id="CHEBI:456215"/>
    </ligand>
</feature>
<comment type="cofactor">
    <cofactor evidence="18 19">
        <name>K(+)</name>
        <dbReference type="ChEBI" id="CHEBI:29103"/>
    </cofactor>
    <text evidence="18 19">Binds 1 potassium ion per subunit.</text>
</comment>
<evidence type="ECO:0000256" key="5">
    <source>
        <dbReference type="ARBA" id="ARBA00022723"/>
    </source>
</evidence>
<keyword evidence="9 18" id="KW-0630">Potassium</keyword>
<dbReference type="PROSITE" id="PS51385">
    <property type="entry name" value="YJEF_N"/>
    <property type="match status" value="1"/>
</dbReference>
<dbReference type="CDD" id="cd01171">
    <property type="entry name" value="YXKO-related"/>
    <property type="match status" value="1"/>
</dbReference>
<feature type="binding site" evidence="18">
    <location>
        <position position="123"/>
    </location>
    <ligand>
        <name>K(+)</name>
        <dbReference type="ChEBI" id="CHEBI:29103"/>
    </ligand>
</feature>
<evidence type="ECO:0000256" key="8">
    <source>
        <dbReference type="ARBA" id="ARBA00022857"/>
    </source>
</evidence>
<dbReference type="Gene3D" id="3.40.50.10260">
    <property type="entry name" value="YjeF N-terminal domain"/>
    <property type="match status" value="1"/>
</dbReference>
<comment type="similarity">
    <text evidence="18">Belongs to the NnrE/AIBP family.</text>
</comment>
<dbReference type="PROSITE" id="PS01049">
    <property type="entry name" value="YJEF_C_1"/>
    <property type="match status" value="1"/>
</dbReference>
<comment type="catalytic activity">
    <reaction evidence="2 18 19">
        <text>(6R)-NADPHX = (6S)-NADPHX</text>
        <dbReference type="Rhea" id="RHEA:32227"/>
        <dbReference type="ChEBI" id="CHEBI:64076"/>
        <dbReference type="ChEBI" id="CHEBI:64077"/>
        <dbReference type="EC" id="5.1.99.6"/>
    </reaction>
</comment>
<feature type="binding site" evidence="17">
    <location>
        <position position="433"/>
    </location>
    <ligand>
        <name>(6S)-NADPHX</name>
        <dbReference type="ChEBI" id="CHEBI:64076"/>
    </ligand>
</feature>
<dbReference type="Pfam" id="PF03853">
    <property type="entry name" value="YjeF_N"/>
    <property type="match status" value="1"/>
</dbReference>
<comment type="catalytic activity">
    <reaction evidence="1 18 19">
        <text>(6R)-NADHX = (6S)-NADHX</text>
        <dbReference type="Rhea" id="RHEA:32215"/>
        <dbReference type="ChEBI" id="CHEBI:64074"/>
        <dbReference type="ChEBI" id="CHEBI:64075"/>
        <dbReference type="EC" id="5.1.99.6"/>
    </reaction>
</comment>
<comment type="similarity">
    <text evidence="3 19">In the N-terminal section; belongs to the NnrE/AIBP family.</text>
</comment>
<dbReference type="Pfam" id="PF01256">
    <property type="entry name" value="Carb_kinase"/>
    <property type="match status" value="1"/>
</dbReference>
<dbReference type="SUPFAM" id="SSF53613">
    <property type="entry name" value="Ribokinase-like"/>
    <property type="match status" value="1"/>
</dbReference>
<gene>
    <name evidence="17" type="primary">nnrD</name>
    <name evidence="18" type="synonym">nnrE</name>
    <name evidence="22" type="ORF">GCM10022229_12180</name>
</gene>
<evidence type="ECO:0000256" key="15">
    <source>
        <dbReference type="ARBA" id="ARBA00048238"/>
    </source>
</evidence>
<organism evidence="22 23">
    <name type="scientific">Luteimonas lutimaris</name>
    <dbReference type="NCBI Taxonomy" id="698645"/>
    <lineage>
        <taxon>Bacteria</taxon>
        <taxon>Pseudomonadati</taxon>
        <taxon>Pseudomonadota</taxon>
        <taxon>Gammaproteobacteria</taxon>
        <taxon>Lysobacterales</taxon>
        <taxon>Lysobacteraceae</taxon>
        <taxon>Luteimonas</taxon>
    </lineage>
</organism>
<evidence type="ECO:0000256" key="17">
    <source>
        <dbReference type="HAMAP-Rule" id="MF_01965"/>
    </source>
</evidence>
<evidence type="ECO:0000256" key="19">
    <source>
        <dbReference type="PIRNR" id="PIRNR017184"/>
    </source>
</evidence>
<dbReference type="InterPro" id="IPR029056">
    <property type="entry name" value="Ribokinase-like"/>
</dbReference>
<dbReference type="InterPro" id="IPR017953">
    <property type="entry name" value="Carbohydrate_kinase_pred_CS"/>
</dbReference>
<evidence type="ECO:0000256" key="16">
    <source>
        <dbReference type="ARBA" id="ARBA00049209"/>
    </source>
</evidence>
<feature type="binding site" evidence="18">
    <location>
        <position position="61"/>
    </location>
    <ligand>
        <name>K(+)</name>
        <dbReference type="ChEBI" id="CHEBI:29103"/>
    </ligand>
</feature>
<keyword evidence="12 17" id="KW-0456">Lyase</keyword>
<evidence type="ECO:0000256" key="2">
    <source>
        <dbReference type="ARBA" id="ARBA00000909"/>
    </source>
</evidence>
<keyword evidence="8 17" id="KW-0521">NADP</keyword>
<dbReference type="PIRSF" id="PIRSF017184">
    <property type="entry name" value="Nnr"/>
    <property type="match status" value="1"/>
</dbReference>
<comment type="caution">
    <text evidence="18">Lacks conserved residue(s) required for the propagation of feature annotation.</text>
</comment>
<comment type="function">
    <text evidence="14 19">Bifunctional enzyme that catalyzes the epimerization of the S- and R-forms of NAD(P)HX and the dehydration of the S-form of NAD(P)HX at the expense of ADP, which is converted to AMP. This allows the repair of both epimers of NAD(P)HX, a damaged form of NAD(P)H that is a result of enzymatic or heat-dependent hydration.</text>
</comment>
<evidence type="ECO:0000256" key="6">
    <source>
        <dbReference type="ARBA" id="ARBA00022741"/>
    </source>
</evidence>
<dbReference type="NCBIfam" id="TIGR00197">
    <property type="entry name" value="yjeF_nterm"/>
    <property type="match status" value="1"/>
</dbReference>
<dbReference type="EC" id="5.1.99.6" evidence="19"/>
<sequence length="491" mass="49615">MSGRLPLFDNAALRSAETRAATRLGDNFVLMQRAGLAAWHCVLAHWPQAQRLVVVCGPGNNGGDGHVLARHAREAGRPVRVLRLPGHEPRGDVAIRAEREYREAGGGIGTFAGALGEADVVVDALFGIGLKRAPDGGAAALVSAINDAALPVLALDAPSGVDADSGCVLGVAVRAMRTLQFLGAHAGLATGQALEHVGARELATLGIDDDILPPGEAIAEALDARALAGFLRPRGRNSHKGESGRVLCVGGDHGKGGAVLLCAGAALRTGAGLVDVATRAAHVPALLARRPEAMAHAMESARELAGLHAAADVVAVGPGLGQDAWGSELFAALVDGDAPLVIDADALNLLAAAPRTLRVDTVLTPHPGEAARLLSTSTVDVQGDRRAAAAALCERYGCVVVLKGAGTVVAAPGRRPRIIDAGNPGMAVGGMGDVLTGVIAALRAQGLDAFDAACCGALLHGAAGDAAARDGGERGLLPSDLFAPLRRLANP</sequence>
<evidence type="ECO:0000256" key="3">
    <source>
        <dbReference type="ARBA" id="ARBA00006001"/>
    </source>
</evidence>
<dbReference type="HAMAP" id="MF_01965">
    <property type="entry name" value="NADHX_dehydratase"/>
    <property type="match status" value="1"/>
</dbReference>
<comment type="similarity">
    <text evidence="4 19">In the C-terminal section; belongs to the NnrD/CARKD family.</text>
</comment>
<evidence type="ECO:0000256" key="4">
    <source>
        <dbReference type="ARBA" id="ARBA00009524"/>
    </source>
</evidence>
<feature type="binding site" evidence="17">
    <location>
        <position position="432"/>
    </location>
    <ligand>
        <name>AMP</name>
        <dbReference type="ChEBI" id="CHEBI:456215"/>
    </ligand>
</feature>
<keyword evidence="11 18" id="KW-0413">Isomerase</keyword>
<comment type="catalytic activity">
    <reaction evidence="15 17 19">
        <text>(6S)-NADHX + ADP = AMP + phosphate + NADH + H(+)</text>
        <dbReference type="Rhea" id="RHEA:32223"/>
        <dbReference type="ChEBI" id="CHEBI:15378"/>
        <dbReference type="ChEBI" id="CHEBI:43474"/>
        <dbReference type="ChEBI" id="CHEBI:57945"/>
        <dbReference type="ChEBI" id="CHEBI:64074"/>
        <dbReference type="ChEBI" id="CHEBI:456215"/>
        <dbReference type="ChEBI" id="CHEBI:456216"/>
        <dbReference type="EC" id="4.2.1.136"/>
    </reaction>
</comment>
<keyword evidence="5 18" id="KW-0479">Metal-binding</keyword>
<dbReference type="PANTHER" id="PTHR12592">
    <property type="entry name" value="ATP-DEPENDENT (S)-NAD(P)H-HYDRATE DEHYDRATASE FAMILY MEMBER"/>
    <property type="match status" value="1"/>
</dbReference>
<keyword evidence="7 17" id="KW-0067">ATP-binding</keyword>
<dbReference type="InterPro" id="IPR004443">
    <property type="entry name" value="YjeF_N_dom"/>
</dbReference>
<feature type="binding site" evidence="17">
    <location>
        <position position="258"/>
    </location>
    <ligand>
        <name>(6S)-NADPHX</name>
        <dbReference type="ChEBI" id="CHEBI:64076"/>
    </ligand>
</feature>
<dbReference type="NCBIfam" id="TIGR00196">
    <property type="entry name" value="yjeF_cterm"/>
    <property type="match status" value="1"/>
</dbReference>
<comment type="cofactor">
    <cofactor evidence="17">
        <name>Mg(2+)</name>
        <dbReference type="ChEBI" id="CHEBI:18420"/>
    </cofactor>
</comment>
<evidence type="ECO:0000256" key="9">
    <source>
        <dbReference type="ARBA" id="ARBA00022958"/>
    </source>
</evidence>
<proteinExistence type="inferred from homology"/>
<comment type="catalytic activity">
    <reaction evidence="16 17 19">
        <text>(6S)-NADPHX + ADP = AMP + phosphate + NADPH + H(+)</text>
        <dbReference type="Rhea" id="RHEA:32235"/>
        <dbReference type="ChEBI" id="CHEBI:15378"/>
        <dbReference type="ChEBI" id="CHEBI:43474"/>
        <dbReference type="ChEBI" id="CHEBI:57783"/>
        <dbReference type="ChEBI" id="CHEBI:64076"/>
        <dbReference type="ChEBI" id="CHEBI:456215"/>
        <dbReference type="ChEBI" id="CHEBI:456216"/>
        <dbReference type="EC" id="4.2.1.136"/>
    </reaction>
</comment>
<dbReference type="InterPro" id="IPR030677">
    <property type="entry name" value="Nnr"/>
</dbReference>
<evidence type="ECO:0000256" key="18">
    <source>
        <dbReference type="HAMAP-Rule" id="MF_01966"/>
    </source>
</evidence>
<feature type="binding site" evidence="17">
    <location>
        <position position="366"/>
    </location>
    <ligand>
        <name>(6S)-NADPHX</name>
        <dbReference type="ChEBI" id="CHEBI:64076"/>
    </ligand>
</feature>
<evidence type="ECO:0000256" key="10">
    <source>
        <dbReference type="ARBA" id="ARBA00023027"/>
    </source>
</evidence>
<evidence type="ECO:0000256" key="1">
    <source>
        <dbReference type="ARBA" id="ARBA00000013"/>
    </source>
</evidence>
<evidence type="ECO:0000256" key="7">
    <source>
        <dbReference type="ARBA" id="ARBA00022840"/>
    </source>
</evidence>
<feature type="binding site" evidence="18">
    <location>
        <begin position="60"/>
        <end position="64"/>
    </location>
    <ligand>
        <name>(6S)-NADPHX</name>
        <dbReference type="ChEBI" id="CHEBI:64076"/>
    </ligand>
</feature>
<evidence type="ECO:0000256" key="13">
    <source>
        <dbReference type="ARBA" id="ARBA00023268"/>
    </source>
</evidence>
<dbReference type="PROSITE" id="PS51383">
    <property type="entry name" value="YJEF_C_3"/>
    <property type="match status" value="1"/>
</dbReference>
<comment type="function">
    <text evidence="17">Catalyzes the dehydration of the S-form of NAD(P)HX at the expense of ADP, which is converted to AMP. Together with NAD(P)HX epimerase, which catalyzes the epimerization of the S- and R-forms, the enzyme allows the repair of both epimers of NAD(P)HX, a damaged form of NAD(P)H that is a result of enzymatic or heat-dependent hydration.</text>
</comment>
<dbReference type="InterPro" id="IPR036652">
    <property type="entry name" value="YjeF_N_dom_sf"/>
</dbReference>
<dbReference type="EMBL" id="BAAAZU010000004">
    <property type="protein sequence ID" value="GAA3920112.1"/>
    <property type="molecule type" value="Genomic_DNA"/>
</dbReference>
<dbReference type="EC" id="4.2.1.136" evidence="19"/>
<dbReference type="Gene3D" id="3.40.1190.20">
    <property type="match status" value="1"/>
</dbReference>
<dbReference type="PANTHER" id="PTHR12592:SF0">
    <property type="entry name" value="ATP-DEPENDENT (S)-NAD(P)H-HYDRATE DEHYDRATASE"/>
    <property type="match status" value="1"/>
</dbReference>
<accession>A0ABP7MC84</accession>
<evidence type="ECO:0000259" key="20">
    <source>
        <dbReference type="PROSITE" id="PS51383"/>
    </source>
</evidence>
<feature type="binding site" evidence="18">
    <location>
        <begin position="127"/>
        <end position="133"/>
    </location>
    <ligand>
        <name>(6S)-NADPHX</name>
        <dbReference type="ChEBI" id="CHEBI:64076"/>
    </ligand>
</feature>
<feature type="domain" description="YjeF N-terminal" evidence="21">
    <location>
        <begin position="13"/>
        <end position="213"/>
    </location>
</feature>
<dbReference type="RefSeq" id="WP_344759061.1">
    <property type="nucleotide sequence ID" value="NZ_BAAAZU010000004.1"/>
</dbReference>
<feature type="binding site" evidence="18">
    <location>
        <position position="159"/>
    </location>
    <ligand>
        <name>K(+)</name>
        <dbReference type="ChEBI" id="CHEBI:29103"/>
    </ligand>
</feature>
<name>A0ABP7MC84_9GAMM</name>
<comment type="function">
    <text evidence="18">Catalyzes the epimerization of the S- and R-forms of NAD(P)HX, a damaged form of NAD(P)H that is a result of enzymatic or heat-dependent hydration. This is a prerequisite for the S-specific NAD(P)H-hydrate dehydratase to allow the repair of both epimers of NAD(P)HX.</text>
</comment>
<evidence type="ECO:0000256" key="12">
    <source>
        <dbReference type="ARBA" id="ARBA00023239"/>
    </source>
</evidence>
<reference evidence="23" key="1">
    <citation type="journal article" date="2019" name="Int. J. Syst. Evol. Microbiol.">
        <title>The Global Catalogue of Microorganisms (GCM) 10K type strain sequencing project: providing services to taxonomists for standard genome sequencing and annotation.</title>
        <authorList>
            <consortium name="The Broad Institute Genomics Platform"/>
            <consortium name="The Broad Institute Genome Sequencing Center for Infectious Disease"/>
            <person name="Wu L."/>
            <person name="Ma J."/>
        </authorList>
    </citation>
    <scope>NUCLEOTIDE SEQUENCE [LARGE SCALE GENOMIC DNA]</scope>
    <source>
        <strain evidence="23">JCM 16916</strain>
    </source>
</reference>
<feature type="binding site" evidence="18">
    <location>
        <position position="156"/>
    </location>
    <ligand>
        <name>(6S)-NADPHX</name>
        <dbReference type="ChEBI" id="CHEBI:64076"/>
    </ligand>
</feature>
<dbReference type="InterPro" id="IPR000631">
    <property type="entry name" value="CARKD"/>
</dbReference>
<dbReference type="HAMAP" id="MF_01966">
    <property type="entry name" value="NADHX_epimerase"/>
    <property type="match status" value="1"/>
</dbReference>
<dbReference type="PROSITE" id="PS01050">
    <property type="entry name" value="YJEF_C_2"/>
    <property type="match status" value="1"/>
</dbReference>
<evidence type="ECO:0000313" key="22">
    <source>
        <dbReference type="EMBL" id="GAA3920112.1"/>
    </source>
</evidence>
<evidence type="ECO:0000259" key="21">
    <source>
        <dbReference type="PROSITE" id="PS51385"/>
    </source>
</evidence>
<dbReference type="Proteomes" id="UP001501727">
    <property type="component" value="Unassembled WGS sequence"/>
</dbReference>
<keyword evidence="10 17" id="KW-0520">NAD</keyword>
<comment type="subunit">
    <text evidence="17">Homotetramer.</text>
</comment>
<evidence type="ECO:0000256" key="14">
    <source>
        <dbReference type="ARBA" id="ARBA00025153"/>
    </source>
</evidence>
<evidence type="ECO:0000313" key="23">
    <source>
        <dbReference type="Proteomes" id="UP001501727"/>
    </source>
</evidence>
<comment type="caution">
    <text evidence="22">The sequence shown here is derived from an EMBL/GenBank/DDBJ whole genome shotgun (WGS) entry which is preliminary data.</text>
</comment>
<keyword evidence="23" id="KW-1185">Reference proteome</keyword>
<feature type="binding site" evidence="17">
    <location>
        <position position="319"/>
    </location>
    <ligand>
        <name>(6S)-NADPHX</name>
        <dbReference type="ChEBI" id="CHEBI:64076"/>
    </ligand>
</feature>
<keyword evidence="13" id="KW-0511">Multifunctional enzyme</keyword>
<keyword evidence="6 17" id="KW-0547">Nucleotide-binding</keyword>
<evidence type="ECO:0000256" key="11">
    <source>
        <dbReference type="ARBA" id="ARBA00023235"/>
    </source>
</evidence>
<dbReference type="SUPFAM" id="SSF64153">
    <property type="entry name" value="YjeF N-terminal domain-like"/>
    <property type="match status" value="1"/>
</dbReference>
<feature type="domain" description="YjeF C-terminal" evidence="20">
    <location>
        <begin position="223"/>
        <end position="491"/>
    </location>
</feature>